<protein>
    <submittedName>
        <fullName evidence="1">Uncharacterized protein</fullName>
    </submittedName>
</protein>
<evidence type="ECO:0000313" key="1">
    <source>
        <dbReference type="EMBL" id="GAG77889.1"/>
    </source>
</evidence>
<name>X1A867_9ZZZZ</name>
<dbReference type="AlphaFoldDB" id="X1A867"/>
<sequence length="49" mass="5671">MEIKIRYGSWITVDETSKVFHSVTATFSGDSEMVKEMLEKLKALGWNEF</sequence>
<organism evidence="1">
    <name type="scientific">marine sediment metagenome</name>
    <dbReference type="NCBI Taxonomy" id="412755"/>
    <lineage>
        <taxon>unclassified sequences</taxon>
        <taxon>metagenomes</taxon>
        <taxon>ecological metagenomes</taxon>
    </lineage>
</organism>
<proteinExistence type="predicted"/>
<dbReference type="EMBL" id="BART01018775">
    <property type="protein sequence ID" value="GAG77889.1"/>
    <property type="molecule type" value="Genomic_DNA"/>
</dbReference>
<gene>
    <name evidence="1" type="ORF">S01H4_35334</name>
</gene>
<accession>X1A867</accession>
<reference evidence="1" key="1">
    <citation type="journal article" date="2014" name="Front. Microbiol.">
        <title>High frequency of phylogenetically diverse reductive dehalogenase-homologous genes in deep subseafloor sedimentary metagenomes.</title>
        <authorList>
            <person name="Kawai M."/>
            <person name="Futagami T."/>
            <person name="Toyoda A."/>
            <person name="Takaki Y."/>
            <person name="Nishi S."/>
            <person name="Hori S."/>
            <person name="Arai W."/>
            <person name="Tsubouchi T."/>
            <person name="Morono Y."/>
            <person name="Uchiyama I."/>
            <person name="Ito T."/>
            <person name="Fujiyama A."/>
            <person name="Inagaki F."/>
            <person name="Takami H."/>
        </authorList>
    </citation>
    <scope>NUCLEOTIDE SEQUENCE</scope>
    <source>
        <strain evidence="1">Expedition CK06-06</strain>
    </source>
</reference>
<comment type="caution">
    <text evidence="1">The sequence shown here is derived from an EMBL/GenBank/DDBJ whole genome shotgun (WGS) entry which is preliminary data.</text>
</comment>